<reference evidence="3" key="1">
    <citation type="journal article" date="2019" name="Toxins">
        <title>Missiles of mass disruption: composition and glandular origin of venom used as a projectile defensive weapon by the assassin bug Platymeris rhadamanthus.</title>
        <authorList>
            <person name="Walker A.A."/>
            <person name="Robinson S.D."/>
            <person name="Undheim E.A.B."/>
            <person name="Jin J."/>
            <person name="Han X."/>
            <person name="Fry B.G."/>
            <person name="Vetter I."/>
            <person name="King G.F."/>
        </authorList>
    </citation>
    <scope>NUCLEOTIDE SEQUENCE</scope>
    <source>
        <tissue evidence="3">Venom glands</tissue>
    </source>
</reference>
<feature type="chain" id="PRO_5025354748" evidence="1">
    <location>
        <begin position="22"/>
        <end position="103"/>
    </location>
</feature>
<feature type="domain" description="Cystatin" evidence="2">
    <location>
        <begin position="27"/>
        <end position="87"/>
    </location>
</feature>
<protein>
    <submittedName>
        <fullName evidence="3">Venom cystatin domain peptide Pr19a</fullName>
    </submittedName>
</protein>
<proteinExistence type="evidence at transcript level"/>
<dbReference type="AlphaFoldDB" id="A0A6B9L3S3"/>
<dbReference type="Gene3D" id="3.10.450.10">
    <property type="match status" value="1"/>
</dbReference>
<dbReference type="InterPro" id="IPR046350">
    <property type="entry name" value="Cystatin_sf"/>
</dbReference>
<evidence type="ECO:0000313" key="3">
    <source>
        <dbReference type="EMBL" id="QHB21505.1"/>
    </source>
</evidence>
<keyword evidence="1" id="KW-0732">Signal</keyword>
<sequence>MYTSKAIIVLFFAFMLHQIRADEPEEPINNLYDPRVLDLLNQVITQQKANVKLIEITKATTQLVNGITYRMEFEAKSFETNNIKKCKTVFTLRRIITILEFNC</sequence>
<dbReference type="GO" id="GO:0004869">
    <property type="term" value="F:cysteine-type endopeptidase inhibitor activity"/>
    <property type="evidence" value="ECO:0007669"/>
    <property type="project" value="InterPro"/>
</dbReference>
<name>A0A6B9L3S3_PLARH</name>
<dbReference type="SUPFAM" id="SSF54403">
    <property type="entry name" value="Cystatin/monellin"/>
    <property type="match status" value="1"/>
</dbReference>
<feature type="signal peptide" evidence="1">
    <location>
        <begin position="1"/>
        <end position="21"/>
    </location>
</feature>
<evidence type="ECO:0000256" key="1">
    <source>
        <dbReference type="SAM" id="SignalP"/>
    </source>
</evidence>
<dbReference type="Pfam" id="PF00031">
    <property type="entry name" value="Cystatin"/>
    <property type="match status" value="1"/>
</dbReference>
<dbReference type="InterPro" id="IPR000010">
    <property type="entry name" value="Cystatin_dom"/>
</dbReference>
<organism evidence="3">
    <name type="scientific">Platymeris rhadamanthus</name>
    <name type="common">Red spot assassin bug</name>
    <dbReference type="NCBI Taxonomy" id="1134088"/>
    <lineage>
        <taxon>Eukaryota</taxon>
        <taxon>Metazoa</taxon>
        <taxon>Ecdysozoa</taxon>
        <taxon>Arthropoda</taxon>
        <taxon>Hexapoda</taxon>
        <taxon>Insecta</taxon>
        <taxon>Pterygota</taxon>
        <taxon>Neoptera</taxon>
        <taxon>Paraneoptera</taxon>
        <taxon>Hemiptera</taxon>
        <taxon>Heteroptera</taxon>
        <taxon>Panheteroptera</taxon>
        <taxon>Cimicomorpha</taxon>
        <taxon>Reduviidae</taxon>
        <taxon>Platymeris</taxon>
    </lineage>
</organism>
<dbReference type="EMBL" id="MN208316">
    <property type="protein sequence ID" value="QHB21505.1"/>
    <property type="molecule type" value="mRNA"/>
</dbReference>
<evidence type="ECO:0000259" key="2">
    <source>
        <dbReference type="Pfam" id="PF00031"/>
    </source>
</evidence>
<accession>A0A6B9L3S3</accession>